<dbReference type="AlphaFoldDB" id="A0A8J8PEI8"/>
<accession>A0A8J8PEI8</accession>
<protein>
    <submittedName>
        <fullName evidence="1">Uncharacterized protein</fullName>
    </submittedName>
</protein>
<organism evidence="1 2">
    <name type="scientific">Candidatus Methanomassiliicoccus intestinalis</name>
    <dbReference type="NCBI Taxonomy" id="1406512"/>
    <lineage>
        <taxon>Archaea</taxon>
        <taxon>Methanobacteriati</taxon>
        <taxon>Thermoplasmatota</taxon>
        <taxon>Thermoplasmata</taxon>
        <taxon>Methanomassiliicoccales</taxon>
        <taxon>Methanomassiliicoccaceae</taxon>
        <taxon>Methanomassiliicoccus</taxon>
    </lineage>
</organism>
<proteinExistence type="predicted"/>
<dbReference type="InterPro" id="IPR054227">
    <property type="entry name" value="DUF6951"/>
</dbReference>
<gene>
    <name evidence="1" type="ORF">A3207_04685</name>
</gene>
<sequence>MTSTVTANMNVCAKKTKVTALLNDSGEIELSFETDCANVKKYIEGFDKISPDDVTTLTNSAIMDPKRREHCSATCLVPSAIVHAAWLELGMLSKTRTQSVGSVNITFEKD</sequence>
<dbReference type="OMA" id="CSATCLV"/>
<name>A0A8J8PEI8_9ARCH</name>
<evidence type="ECO:0000313" key="1">
    <source>
        <dbReference type="EMBL" id="TQS81175.1"/>
    </source>
</evidence>
<dbReference type="GeneID" id="41322893"/>
<reference evidence="1" key="1">
    <citation type="submission" date="2016-03" db="EMBL/GenBank/DDBJ databases">
        <authorList>
            <person name="Borrel G."/>
            <person name="Mccann A."/>
            <person name="O'Toole P.W."/>
        </authorList>
    </citation>
    <scope>NUCLEOTIDE SEQUENCE</scope>
    <source>
        <strain evidence="1">183</strain>
    </source>
</reference>
<evidence type="ECO:0000313" key="2">
    <source>
        <dbReference type="Proteomes" id="UP000752814"/>
    </source>
</evidence>
<dbReference type="EMBL" id="LVVT01000024">
    <property type="protein sequence ID" value="TQS81175.1"/>
    <property type="molecule type" value="Genomic_DNA"/>
</dbReference>
<dbReference type="Proteomes" id="UP000752814">
    <property type="component" value="Unassembled WGS sequence"/>
</dbReference>
<dbReference type="Pfam" id="PF22263">
    <property type="entry name" value="DUF6951"/>
    <property type="match status" value="1"/>
</dbReference>
<dbReference type="RefSeq" id="WP_020448370.1">
    <property type="nucleotide sequence ID" value="NZ_CAYAXV010000002.1"/>
</dbReference>
<comment type="caution">
    <text evidence="1">The sequence shown here is derived from an EMBL/GenBank/DDBJ whole genome shotgun (WGS) entry which is preliminary data.</text>
</comment>